<feature type="transmembrane region" description="Helical" evidence="6">
    <location>
        <begin position="34"/>
        <end position="52"/>
    </location>
</feature>
<feature type="transmembrane region" description="Helical" evidence="6">
    <location>
        <begin position="12"/>
        <end position="28"/>
    </location>
</feature>
<dbReference type="GO" id="GO:0005886">
    <property type="term" value="C:plasma membrane"/>
    <property type="evidence" value="ECO:0007669"/>
    <property type="project" value="UniProtKB-SubCell"/>
</dbReference>
<dbReference type="KEGG" id="pmar:B0X71_15005"/>
<dbReference type="InterPro" id="IPR039072">
    <property type="entry name" value="ATP_synth_I_Bacilli"/>
</dbReference>
<keyword evidence="2" id="KW-1003">Cell membrane</keyword>
<comment type="subcellular location">
    <subcellularLocation>
        <location evidence="1">Cell membrane</location>
        <topology evidence="1">Multi-pass membrane protein</topology>
    </subcellularLocation>
</comment>
<organism evidence="7 8">
    <name type="scientific">Planococcus lenghuensis</name>
    <dbReference type="NCBI Taxonomy" id="2213202"/>
    <lineage>
        <taxon>Bacteria</taxon>
        <taxon>Bacillati</taxon>
        <taxon>Bacillota</taxon>
        <taxon>Bacilli</taxon>
        <taxon>Bacillales</taxon>
        <taxon>Caryophanaceae</taxon>
        <taxon>Planococcus</taxon>
    </lineage>
</organism>
<dbReference type="EMBL" id="CP019640">
    <property type="protein sequence ID" value="AQQ54277.1"/>
    <property type="molecule type" value="Genomic_DNA"/>
</dbReference>
<feature type="transmembrane region" description="Helical" evidence="6">
    <location>
        <begin position="97"/>
        <end position="117"/>
    </location>
</feature>
<evidence type="ECO:0000256" key="5">
    <source>
        <dbReference type="ARBA" id="ARBA00023136"/>
    </source>
</evidence>
<keyword evidence="5 6" id="KW-0472">Membrane</keyword>
<keyword evidence="4 6" id="KW-1133">Transmembrane helix</keyword>
<evidence type="ECO:0000256" key="4">
    <source>
        <dbReference type="ARBA" id="ARBA00022989"/>
    </source>
</evidence>
<dbReference type="InterPro" id="IPR005598">
    <property type="entry name" value="ATP_synth_I"/>
</dbReference>
<keyword evidence="3 6" id="KW-0812">Transmembrane</keyword>
<evidence type="ECO:0000256" key="6">
    <source>
        <dbReference type="SAM" id="Phobius"/>
    </source>
</evidence>
<keyword evidence="8" id="KW-1185">Reference proteome</keyword>
<dbReference type="RefSeq" id="WP_077590168.1">
    <property type="nucleotide sequence ID" value="NZ_CP019640.1"/>
</dbReference>
<dbReference type="Proteomes" id="UP000188184">
    <property type="component" value="Chromosome"/>
</dbReference>
<dbReference type="PANTHER" id="PTHR40035:SF1">
    <property type="entry name" value="ATP SYNTHASE PROTEIN I"/>
    <property type="match status" value="1"/>
</dbReference>
<evidence type="ECO:0000313" key="8">
    <source>
        <dbReference type="Proteomes" id="UP000188184"/>
    </source>
</evidence>
<evidence type="ECO:0000256" key="2">
    <source>
        <dbReference type="ARBA" id="ARBA00022475"/>
    </source>
</evidence>
<dbReference type="OrthoDB" id="2355635at2"/>
<dbReference type="PANTHER" id="PTHR40035">
    <property type="entry name" value="ATP SYNTHASE PROTEIN I"/>
    <property type="match status" value="1"/>
</dbReference>
<dbReference type="AlphaFoldDB" id="A0A1Q2L2I8"/>
<name>A0A1Q2L2I8_9BACL</name>
<reference evidence="7 8" key="1">
    <citation type="submission" date="2017-02" db="EMBL/GenBank/DDBJ databases">
        <title>The complete genomic sequence of a novel cold adapted crude oil-degrading bacterium Planococcus qaidamina Y42.</title>
        <authorList>
            <person name="Yang R."/>
        </authorList>
    </citation>
    <scope>NUCLEOTIDE SEQUENCE [LARGE SCALE GENOMIC DNA]</scope>
    <source>
        <strain evidence="7 8">Y42</strain>
    </source>
</reference>
<feature type="transmembrane region" description="Helical" evidence="6">
    <location>
        <begin position="72"/>
        <end position="91"/>
    </location>
</feature>
<evidence type="ECO:0000256" key="1">
    <source>
        <dbReference type="ARBA" id="ARBA00004651"/>
    </source>
</evidence>
<sequence>MSDFHEIYEKLKKMVFFILALFALGWGFTPYPSVFAGLALGTAFGLYNFWILKRRLEKFDRAVTAGSQVRSLGTAIRFASGVAAVALAITFAEHLDLISTAAGLMIPYLLLLTERIIHQVRHH</sequence>
<evidence type="ECO:0000313" key="7">
    <source>
        <dbReference type="EMBL" id="AQQ54277.1"/>
    </source>
</evidence>
<dbReference type="Pfam" id="PF03899">
    <property type="entry name" value="ATP-synt_I"/>
    <property type="match status" value="1"/>
</dbReference>
<accession>A0A1Q2L2I8</accession>
<proteinExistence type="predicted"/>
<evidence type="ECO:0000256" key="3">
    <source>
        <dbReference type="ARBA" id="ARBA00022692"/>
    </source>
</evidence>
<protein>
    <submittedName>
        <fullName evidence="7">ATP synthase subunit</fullName>
    </submittedName>
</protein>
<gene>
    <name evidence="7" type="ORF">B0X71_15005</name>
</gene>